<feature type="region of interest" description="Disordered" evidence="1">
    <location>
        <begin position="504"/>
        <end position="540"/>
    </location>
</feature>
<feature type="compositionally biased region" description="Low complexity" evidence="1">
    <location>
        <begin position="9"/>
        <end position="21"/>
    </location>
</feature>
<feature type="compositionally biased region" description="Polar residues" evidence="1">
    <location>
        <begin position="199"/>
        <end position="208"/>
    </location>
</feature>
<name>A0A7S9KPU3_EPIFF</name>
<evidence type="ECO:0000313" key="3">
    <source>
        <dbReference type="Proteomes" id="UP000594364"/>
    </source>
</evidence>
<proteinExistence type="predicted"/>
<evidence type="ECO:0000256" key="1">
    <source>
        <dbReference type="SAM" id="MobiDB-lite"/>
    </source>
</evidence>
<evidence type="ECO:0000313" key="2">
    <source>
        <dbReference type="EMBL" id="QPG97231.1"/>
    </source>
</evidence>
<gene>
    <name evidence="2" type="ORF">C2857_006000</name>
</gene>
<dbReference type="AlphaFoldDB" id="A0A7S9KPU3"/>
<feature type="compositionally biased region" description="Basic and acidic residues" evidence="1">
    <location>
        <begin position="167"/>
        <end position="183"/>
    </location>
</feature>
<feature type="region of interest" description="Disordered" evidence="1">
    <location>
        <begin position="388"/>
        <end position="462"/>
    </location>
</feature>
<organism evidence="2 3">
    <name type="scientific">Epichloe festucae (strain Fl1)</name>
    <dbReference type="NCBI Taxonomy" id="877507"/>
    <lineage>
        <taxon>Eukaryota</taxon>
        <taxon>Fungi</taxon>
        <taxon>Dikarya</taxon>
        <taxon>Ascomycota</taxon>
        <taxon>Pezizomycotina</taxon>
        <taxon>Sordariomycetes</taxon>
        <taxon>Hypocreomycetidae</taxon>
        <taxon>Hypocreales</taxon>
        <taxon>Clavicipitaceae</taxon>
        <taxon>Epichloe</taxon>
    </lineage>
</organism>
<feature type="region of interest" description="Disordered" evidence="1">
    <location>
        <begin position="167"/>
        <end position="208"/>
    </location>
</feature>
<keyword evidence="3" id="KW-1185">Reference proteome</keyword>
<dbReference type="OrthoDB" id="3941134at2759"/>
<accession>A0A7S9KPU3</accession>
<sequence>MEDPWNPNPRWTTAPAPAGTRTRTDGKLPPEPEQVQVRSGRRTPRKQSRSRSPPSPWGRARRDDGRDDDDDPWAAWNDENRGEEESPGWGTTRADHDHAAEDTTTWPDPWTLGAETISHGGMMEGGDADSAIRTGEAGPDFVSLMSGLGGLGGLGDGARSSAWLGDHEDGQALKGDHGQRCESPELWGSEPPVGDEGRQVSNGNNMQPSKVQGLVEKYDGMAKGTSSLDMALTVKEEGDDGAEEGRGARRSGATSQLTALPCYPIDLSHLEDLFPGTRPSSVQPESLPDTIVDDTFTSIAQRKAWYRISRFGSIRKHNHGGDGEAHVRVSWKDSHTRKAVLTTVRRWMEEDSLGGRVLLGRRLGHASASMFNWDLKAPGVQIGELLSQKRGKSHARQAPATPRIPIQEDTATSPTVPTGFSSEWHAGPSPSNTTCSHGAPRHSQRLSELASSSDDEDEDDWGEMVSSPAIDTGTLFRNASNGFAHPRPSSVDASCATPGLSHGFAGLASPSPEFSTSLSDRAPDSSTGHDGSAVDPNPWHGLGIFKDESVTWTVDEHTPRKPMNPAATITGDLPTSPTMGAVESHPFALPTPVDIDDHRDDEIVESVLRGLPNLSYMLR</sequence>
<reference evidence="2 3" key="1">
    <citation type="journal article" date="2018" name="PLoS Genet.">
        <title>Repeat elements organise 3D genome structure and mediate transcription in the filamentous fungus Epichloe festucae.</title>
        <authorList>
            <person name="Winter D.J."/>
            <person name="Ganley A.R.D."/>
            <person name="Young C.A."/>
            <person name="Liachko I."/>
            <person name="Schardl C.L."/>
            <person name="Dupont P.Y."/>
            <person name="Berry D."/>
            <person name="Ram A."/>
            <person name="Scott B."/>
            <person name="Cox M.P."/>
        </authorList>
    </citation>
    <scope>NUCLEOTIDE SEQUENCE [LARGE SCALE GENOMIC DNA]</scope>
    <source>
        <strain evidence="2 3">Fl1</strain>
    </source>
</reference>
<feature type="compositionally biased region" description="Acidic residues" evidence="1">
    <location>
        <begin position="453"/>
        <end position="462"/>
    </location>
</feature>
<dbReference type="EMBL" id="CP031386">
    <property type="protein sequence ID" value="QPG97231.1"/>
    <property type="molecule type" value="Genomic_DNA"/>
</dbReference>
<feature type="region of interest" description="Disordered" evidence="1">
    <location>
        <begin position="1"/>
        <end position="110"/>
    </location>
</feature>
<protein>
    <submittedName>
        <fullName evidence="2">Uncharacterized protein</fullName>
    </submittedName>
</protein>
<feature type="compositionally biased region" description="Basic residues" evidence="1">
    <location>
        <begin position="39"/>
        <end position="49"/>
    </location>
</feature>
<dbReference type="Proteomes" id="UP000594364">
    <property type="component" value="Chromosome 2"/>
</dbReference>
<feature type="compositionally biased region" description="Polar residues" evidence="1">
    <location>
        <begin position="409"/>
        <end position="421"/>
    </location>
</feature>
<feature type="compositionally biased region" description="Polar residues" evidence="1">
    <location>
        <begin position="512"/>
        <end position="529"/>
    </location>
</feature>